<dbReference type="EMBL" id="LCUC01000091">
    <property type="protein sequence ID" value="KKY37272.1"/>
    <property type="molecule type" value="Genomic_DNA"/>
</dbReference>
<dbReference type="Proteomes" id="UP000034680">
    <property type="component" value="Unassembled WGS sequence"/>
</dbReference>
<comment type="caution">
    <text evidence="4">The sequence shown here is derived from an EMBL/GenBank/DDBJ whole genome shotgun (WGS) entry which is preliminary data.</text>
</comment>
<dbReference type="SUPFAM" id="SSF51735">
    <property type="entry name" value="NAD(P)-binding Rossmann-fold domains"/>
    <property type="match status" value="1"/>
</dbReference>
<accession>A0A0G2FSX1</accession>
<dbReference type="InterPro" id="IPR051164">
    <property type="entry name" value="NmrA-like_oxidored"/>
</dbReference>
<reference evidence="4 5" key="1">
    <citation type="submission" date="2015-05" db="EMBL/GenBank/DDBJ databases">
        <title>Distinctive expansion of gene families associated with plant cell wall degradation and secondary metabolism in the genomes of grapevine trunk pathogens.</title>
        <authorList>
            <person name="Lawrence D.P."/>
            <person name="Travadon R."/>
            <person name="Rolshausen P.E."/>
            <person name="Baumgartner K."/>
        </authorList>
    </citation>
    <scope>NUCLEOTIDE SEQUENCE [LARGE SCALE GENOMIC DNA]</scope>
    <source>
        <strain evidence="4">DA912</strain>
    </source>
</reference>
<comment type="similarity">
    <text evidence="1">Belongs to the NmrA-type oxidoreductase family.</text>
</comment>
<dbReference type="Pfam" id="PF05368">
    <property type="entry name" value="NmrA"/>
    <property type="match status" value="1"/>
</dbReference>
<evidence type="ECO:0000259" key="3">
    <source>
        <dbReference type="Pfam" id="PF05368"/>
    </source>
</evidence>
<dbReference type="InterPro" id="IPR008030">
    <property type="entry name" value="NmrA-like"/>
</dbReference>
<gene>
    <name evidence="4" type="ORF">UCDDA912_g02730</name>
</gene>
<evidence type="ECO:0000313" key="5">
    <source>
        <dbReference type="Proteomes" id="UP000034680"/>
    </source>
</evidence>
<dbReference type="OrthoDB" id="9997102at2759"/>
<keyword evidence="2" id="KW-0521">NADP</keyword>
<dbReference type="Gene3D" id="3.40.50.720">
    <property type="entry name" value="NAD(P)-binding Rossmann-like Domain"/>
    <property type="match status" value="1"/>
</dbReference>
<dbReference type="GO" id="GO:0005634">
    <property type="term" value="C:nucleus"/>
    <property type="evidence" value="ECO:0007669"/>
    <property type="project" value="TreeGrafter"/>
</dbReference>
<name>A0A0G2FSX1_9PEZI</name>
<feature type="domain" description="NmrA-like" evidence="3">
    <location>
        <begin position="36"/>
        <end position="147"/>
    </location>
</feature>
<dbReference type="STRING" id="1214573.A0A0G2FSX1"/>
<protein>
    <submittedName>
        <fullName evidence="4">Putative nucleoside-diphosphate-sugar epimerase family protein</fullName>
    </submittedName>
</protein>
<dbReference type="InterPro" id="IPR036291">
    <property type="entry name" value="NAD(P)-bd_dom_sf"/>
</dbReference>
<proteinExistence type="inferred from homology"/>
<dbReference type="PANTHER" id="PTHR42748:SF7">
    <property type="entry name" value="NMRA LIKE REDOX SENSOR 1-RELATED"/>
    <property type="match status" value="1"/>
</dbReference>
<keyword evidence="5" id="KW-1185">Reference proteome</keyword>
<dbReference type="AlphaFoldDB" id="A0A0G2FSX1"/>
<evidence type="ECO:0000313" key="4">
    <source>
        <dbReference type="EMBL" id="KKY37272.1"/>
    </source>
</evidence>
<evidence type="ECO:0000256" key="1">
    <source>
        <dbReference type="ARBA" id="ARBA00006328"/>
    </source>
</evidence>
<dbReference type="Gene3D" id="3.90.25.10">
    <property type="entry name" value="UDP-galactose 4-epimerase, domain 1"/>
    <property type="match status" value="1"/>
</dbReference>
<evidence type="ECO:0000256" key="2">
    <source>
        <dbReference type="ARBA" id="ARBA00022857"/>
    </source>
</evidence>
<reference evidence="4 5" key="2">
    <citation type="submission" date="2015-05" db="EMBL/GenBank/DDBJ databases">
        <authorList>
            <person name="Morales-Cruz A."/>
            <person name="Amrine K.C."/>
            <person name="Cantu D."/>
        </authorList>
    </citation>
    <scope>NUCLEOTIDE SEQUENCE [LARGE SCALE GENOMIC DNA]</scope>
    <source>
        <strain evidence="4">DA912</strain>
    </source>
</reference>
<dbReference type="PANTHER" id="PTHR42748">
    <property type="entry name" value="NITROGEN METABOLITE REPRESSION PROTEIN NMRA FAMILY MEMBER"/>
    <property type="match status" value="1"/>
</dbReference>
<sequence length="178" mass="19435">MYSVQLRPANVCTAPWTEAAGKGHSKTQQPFHTLPGKYSVEQYLLEKTSGGRMGWTMLRPAGSMDNYVPGSMAKVFFTASKVALDKNRPLQLIACADIGHFAAQALMNPDKYKDRAISLAGDEFTFDQAAAVFKQKIGGGIPTTYGVVDSLTLMALKDIGTMFKWMSSEEKHSGYGKI</sequence>
<organism evidence="4 5">
    <name type="scientific">Diaporthe ampelina</name>
    <dbReference type="NCBI Taxonomy" id="1214573"/>
    <lineage>
        <taxon>Eukaryota</taxon>
        <taxon>Fungi</taxon>
        <taxon>Dikarya</taxon>
        <taxon>Ascomycota</taxon>
        <taxon>Pezizomycotina</taxon>
        <taxon>Sordariomycetes</taxon>
        <taxon>Sordariomycetidae</taxon>
        <taxon>Diaporthales</taxon>
        <taxon>Diaporthaceae</taxon>
        <taxon>Diaporthe</taxon>
    </lineage>
</organism>